<evidence type="ECO:0000256" key="1">
    <source>
        <dbReference type="SAM" id="Phobius"/>
    </source>
</evidence>
<evidence type="ECO:0000313" key="2">
    <source>
        <dbReference type="EMBL" id="HHI89151.1"/>
    </source>
</evidence>
<feature type="transmembrane region" description="Helical" evidence="1">
    <location>
        <begin position="38"/>
        <end position="64"/>
    </location>
</feature>
<keyword evidence="1" id="KW-0472">Membrane</keyword>
<gene>
    <name evidence="2" type="ORF">ENK01_04275</name>
</gene>
<dbReference type="Proteomes" id="UP000885806">
    <property type="component" value="Unassembled WGS sequence"/>
</dbReference>
<name>A0A7V5NY29_9PROT</name>
<feature type="transmembrane region" description="Helical" evidence="1">
    <location>
        <begin position="6"/>
        <end position="26"/>
    </location>
</feature>
<accession>A0A7V5NY29</accession>
<organism evidence="2">
    <name type="scientific">Hellea balneolensis</name>
    <dbReference type="NCBI Taxonomy" id="287478"/>
    <lineage>
        <taxon>Bacteria</taxon>
        <taxon>Pseudomonadati</taxon>
        <taxon>Pseudomonadota</taxon>
        <taxon>Alphaproteobacteria</taxon>
        <taxon>Maricaulales</taxon>
        <taxon>Robiginitomaculaceae</taxon>
        <taxon>Hellea</taxon>
    </lineage>
</organism>
<feature type="transmembrane region" description="Helical" evidence="1">
    <location>
        <begin position="70"/>
        <end position="95"/>
    </location>
</feature>
<reference evidence="2" key="1">
    <citation type="journal article" date="2020" name="mSystems">
        <title>Genome- and Community-Level Interaction Insights into Carbon Utilization and Element Cycling Functions of Hydrothermarchaeota in Hydrothermal Sediment.</title>
        <authorList>
            <person name="Zhou Z."/>
            <person name="Liu Y."/>
            <person name="Xu W."/>
            <person name="Pan J."/>
            <person name="Luo Z.H."/>
            <person name="Li M."/>
        </authorList>
    </citation>
    <scope>NUCLEOTIDE SEQUENCE [LARGE SCALE GENOMIC DNA]</scope>
    <source>
        <strain evidence="2">HyVt-538</strain>
    </source>
</reference>
<keyword evidence="1" id="KW-1133">Transmembrane helix</keyword>
<dbReference type="AlphaFoldDB" id="A0A7V5NY29"/>
<sequence>MPGQFIAATIMFLVTIGIAGAFWLPALNVHYKNALVKFYWMGFWSFLGGLTAIAGAQAVLVILGQHVERFGGAMLSGVSTAFVVFVMFAWVRLTLKGLSASLKK</sequence>
<protein>
    <submittedName>
        <fullName evidence="2">Uncharacterized protein</fullName>
    </submittedName>
</protein>
<keyword evidence="1" id="KW-0812">Transmembrane</keyword>
<comment type="caution">
    <text evidence="2">The sequence shown here is derived from an EMBL/GenBank/DDBJ whole genome shotgun (WGS) entry which is preliminary data.</text>
</comment>
<dbReference type="EMBL" id="DROP01000287">
    <property type="protein sequence ID" value="HHI89151.1"/>
    <property type="molecule type" value="Genomic_DNA"/>
</dbReference>
<proteinExistence type="predicted"/>